<accession>A0A7H0FWN4</accession>
<dbReference type="AlphaFoldDB" id="A0A7H0FWN4"/>
<keyword evidence="3" id="KW-1185">Reference proteome</keyword>
<name>A0A7H0FWN4_9GAMM</name>
<dbReference type="Proteomes" id="UP000516018">
    <property type="component" value="Chromosome"/>
</dbReference>
<protein>
    <recommendedName>
        <fullName evidence="4">Secreted protein</fullName>
    </recommendedName>
</protein>
<reference evidence="2 3" key="1">
    <citation type="submission" date="2020-08" db="EMBL/GenBank/DDBJ databases">
        <title>Lysobacter sp. II4 sp. nov., isolated from soil.</title>
        <authorList>
            <person name="Woo C.Y."/>
            <person name="Kim J."/>
        </authorList>
    </citation>
    <scope>NUCLEOTIDE SEQUENCE [LARGE SCALE GENOMIC DNA]</scope>
    <source>
        <strain evidence="2 3">II4</strain>
    </source>
</reference>
<evidence type="ECO:0000313" key="3">
    <source>
        <dbReference type="Proteomes" id="UP000516018"/>
    </source>
</evidence>
<gene>
    <name evidence="2" type="ORF">H8B22_13390</name>
</gene>
<dbReference type="PROSITE" id="PS51257">
    <property type="entry name" value="PROKAR_LIPOPROTEIN"/>
    <property type="match status" value="1"/>
</dbReference>
<keyword evidence="1" id="KW-0732">Signal</keyword>
<sequence>MKATTALLFSVLSAGCALANATEPTDEQLNDWVNYLRSVGIPSTVRICGKALDDEVRFKTAADAWSVANQASVDRGHAVASAQPPKGWSSLDAYNESMVKDYEAKLTSMPAIDQLETCVKYVELLEKRAAK</sequence>
<evidence type="ECO:0008006" key="4">
    <source>
        <dbReference type="Google" id="ProtNLM"/>
    </source>
</evidence>
<proteinExistence type="predicted"/>
<feature type="signal peptide" evidence="1">
    <location>
        <begin position="1"/>
        <end position="19"/>
    </location>
</feature>
<feature type="chain" id="PRO_5028961686" description="Secreted protein" evidence="1">
    <location>
        <begin position="20"/>
        <end position="131"/>
    </location>
</feature>
<dbReference type="EMBL" id="CP060820">
    <property type="protein sequence ID" value="QNP40450.1"/>
    <property type="molecule type" value="Genomic_DNA"/>
</dbReference>
<dbReference type="RefSeq" id="WP_187711891.1">
    <property type="nucleotide sequence ID" value="NZ_CP060820.1"/>
</dbReference>
<evidence type="ECO:0000256" key="1">
    <source>
        <dbReference type="SAM" id="SignalP"/>
    </source>
</evidence>
<evidence type="ECO:0000313" key="2">
    <source>
        <dbReference type="EMBL" id="QNP40450.1"/>
    </source>
</evidence>
<organism evidence="2 3">
    <name type="scientific">Agrilutibacter terrestris</name>
    <dbReference type="NCBI Taxonomy" id="2865112"/>
    <lineage>
        <taxon>Bacteria</taxon>
        <taxon>Pseudomonadati</taxon>
        <taxon>Pseudomonadota</taxon>
        <taxon>Gammaproteobacteria</taxon>
        <taxon>Lysobacterales</taxon>
        <taxon>Lysobacteraceae</taxon>
        <taxon>Agrilutibacter</taxon>
    </lineage>
</organism>
<dbReference type="KEGG" id="lsx:H8B22_13390"/>